<reference evidence="2" key="2">
    <citation type="journal article" date="2015" name="Fish Shellfish Immunol.">
        <title>Early steps in the European eel (Anguilla anguilla)-Vibrio vulnificus interaction in the gills: Role of the RtxA13 toxin.</title>
        <authorList>
            <person name="Callol A."/>
            <person name="Pajuelo D."/>
            <person name="Ebbesson L."/>
            <person name="Teles M."/>
            <person name="MacKenzie S."/>
            <person name="Amaro C."/>
        </authorList>
    </citation>
    <scope>NUCLEOTIDE SEQUENCE</scope>
</reference>
<name>A0A0E9XFC8_ANGAN</name>
<dbReference type="EMBL" id="GBXM01008204">
    <property type="protein sequence ID" value="JAI00374.1"/>
    <property type="molecule type" value="Transcribed_RNA"/>
</dbReference>
<sequence length="52" mass="5971">MGKLLCITKHALLVLIQIYRCSFTFTELMQKIFNSTTLIYMPQCLHLLVAAP</sequence>
<dbReference type="AlphaFoldDB" id="A0A0E9XFC8"/>
<evidence type="ECO:0000313" key="2">
    <source>
        <dbReference type="EMBL" id="JAI00374.1"/>
    </source>
</evidence>
<feature type="chain" id="PRO_5002435255" evidence="1">
    <location>
        <begin position="25"/>
        <end position="52"/>
    </location>
</feature>
<reference evidence="2" key="1">
    <citation type="submission" date="2014-11" db="EMBL/GenBank/DDBJ databases">
        <authorList>
            <person name="Amaro Gonzalez C."/>
        </authorList>
    </citation>
    <scope>NUCLEOTIDE SEQUENCE</scope>
</reference>
<accession>A0A0E9XFC8</accession>
<proteinExistence type="predicted"/>
<organism evidence="2">
    <name type="scientific">Anguilla anguilla</name>
    <name type="common">European freshwater eel</name>
    <name type="synonym">Muraena anguilla</name>
    <dbReference type="NCBI Taxonomy" id="7936"/>
    <lineage>
        <taxon>Eukaryota</taxon>
        <taxon>Metazoa</taxon>
        <taxon>Chordata</taxon>
        <taxon>Craniata</taxon>
        <taxon>Vertebrata</taxon>
        <taxon>Euteleostomi</taxon>
        <taxon>Actinopterygii</taxon>
        <taxon>Neopterygii</taxon>
        <taxon>Teleostei</taxon>
        <taxon>Anguilliformes</taxon>
        <taxon>Anguillidae</taxon>
        <taxon>Anguilla</taxon>
    </lineage>
</organism>
<keyword evidence="1" id="KW-0732">Signal</keyword>
<protein>
    <submittedName>
        <fullName evidence="2">Uncharacterized protein</fullName>
    </submittedName>
</protein>
<evidence type="ECO:0000256" key="1">
    <source>
        <dbReference type="SAM" id="SignalP"/>
    </source>
</evidence>
<feature type="signal peptide" evidence="1">
    <location>
        <begin position="1"/>
        <end position="24"/>
    </location>
</feature>